<feature type="compositionally biased region" description="Basic and acidic residues" evidence="1">
    <location>
        <begin position="621"/>
        <end position="637"/>
    </location>
</feature>
<sequence>MTKKSHSPKNTKAMPPVKIHPLKINKVKDETTSLNKMTEVRNSISPTQEKSQSPKNESFHNFPRRAESPAVRVAVVTSRSIEQRSFSPKRSPRSTSPFSRGPASPTRRNSPPRKSSLDRRSPLRRSQEKYYSRNKSPSPYYKSRVRDCVPVNRSRSPVRRRSMSPRKDLRNPSPRYYRRRSRSPWSPVRRPVSPTRSPSPRYRSRSPLRRHSLSPRNKKYTKSGYQHSPPFWGSPKRRSPTQSPRRSKSPRKQEYSPKREFGYRRNSLSPKRKPSPHYKKYSPPRSPKQKLRSPSPKKNLSPKRRISPMAVKETRSQVNRKSRTPSLSLSPSPPRETKEPARRYKSPLRPRKESNDNVTSRTSRARRGNSADNRHSDGDTRERRKPSSKVWEREGRQWDRKADARRKDRTDKTTRETKREKDSNRTEKQKQEEPKEEAVSLKVTDNPVFEARRKKFESTMVVEPAGKKIRLVSKKNNSNEEKVQIEEKKVSVVEERKSVDNKETSAQTEDDLFSGREEIDEIDNFLNEDVLDLSAEVWSSDDEIFSKAKTNKSKISKKSPAKPAPVKERVSLKEKVTAKVEVKKRKSVSPPMPVPVSKRTPEPQPEVEQDNSDLRAALRRRREERLTKAGSLHEKLPKRLLQSAFESALGTKKPKKEEKSQKSTKESKSKEAAPTSPVHREKNDGRRVLVLKRPAPVRMQSAHINVTFPKDCGSESESSYSSSSSEDRYIAPVSSKRKLPVYMRLGTAQCSGRKVKLSTRRSQV</sequence>
<feature type="region of interest" description="Disordered" evidence="1">
    <location>
        <begin position="1"/>
        <end position="440"/>
    </location>
</feature>
<feature type="compositionally biased region" description="Low complexity" evidence="1">
    <location>
        <begin position="183"/>
        <end position="201"/>
    </location>
</feature>
<feature type="compositionally biased region" description="Basic and acidic residues" evidence="1">
    <location>
        <begin position="251"/>
        <end position="263"/>
    </location>
</feature>
<feature type="compositionally biased region" description="Basic residues" evidence="1">
    <location>
        <begin position="202"/>
        <end position="221"/>
    </location>
</feature>
<feature type="compositionally biased region" description="Polar residues" evidence="1">
    <location>
        <begin position="32"/>
        <end position="56"/>
    </location>
</feature>
<gene>
    <name evidence="2" type="ORF">g.33237</name>
</gene>
<evidence type="ECO:0000256" key="1">
    <source>
        <dbReference type="SAM" id="MobiDB-lite"/>
    </source>
</evidence>
<proteinExistence type="predicted"/>
<dbReference type="AlphaFoldDB" id="A0A1B6LLN9"/>
<feature type="compositionally biased region" description="Basic residues" evidence="1">
    <location>
        <begin position="549"/>
        <end position="560"/>
    </location>
</feature>
<feature type="compositionally biased region" description="Basic and acidic residues" evidence="1">
    <location>
        <begin position="477"/>
        <end position="503"/>
    </location>
</feature>
<feature type="compositionally biased region" description="Basic and acidic residues" evidence="1">
    <location>
        <begin position="390"/>
        <end position="439"/>
    </location>
</feature>
<reference evidence="2" key="1">
    <citation type="submission" date="2015-11" db="EMBL/GenBank/DDBJ databases">
        <title>De novo transcriptome assembly of four potential Pierce s Disease insect vectors from Arizona vineyards.</title>
        <authorList>
            <person name="Tassone E.E."/>
        </authorList>
    </citation>
    <scope>NUCLEOTIDE SEQUENCE</scope>
</reference>
<feature type="compositionally biased region" description="Basic and acidic residues" evidence="1">
    <location>
        <begin position="678"/>
        <end position="687"/>
    </location>
</feature>
<feature type="compositionally biased region" description="Polar residues" evidence="1">
    <location>
        <begin position="77"/>
        <end position="98"/>
    </location>
</feature>
<feature type="compositionally biased region" description="Basic and acidic residues" evidence="1">
    <location>
        <begin position="372"/>
        <end position="382"/>
    </location>
</feature>
<protein>
    <submittedName>
        <fullName evidence="2">Uncharacterized protein</fullName>
    </submittedName>
</protein>
<feature type="compositionally biased region" description="Basic residues" evidence="1">
    <location>
        <begin position="235"/>
        <end position="250"/>
    </location>
</feature>
<feature type="compositionally biased region" description="Basic and acidic residues" evidence="1">
    <location>
        <begin position="565"/>
        <end position="581"/>
    </location>
</feature>
<dbReference type="EMBL" id="GEBQ01015410">
    <property type="protein sequence ID" value="JAT24567.1"/>
    <property type="molecule type" value="Transcribed_RNA"/>
</dbReference>
<evidence type="ECO:0000313" key="2">
    <source>
        <dbReference type="EMBL" id="JAT24567.1"/>
    </source>
</evidence>
<name>A0A1B6LLN9_9HEMI</name>
<feature type="region of interest" description="Disordered" evidence="1">
    <location>
        <begin position="473"/>
        <end position="516"/>
    </location>
</feature>
<feature type="compositionally biased region" description="Basic residues" evidence="1">
    <location>
        <begin position="270"/>
        <end position="291"/>
    </location>
</feature>
<organism evidence="2">
    <name type="scientific">Graphocephala atropunctata</name>
    <dbReference type="NCBI Taxonomy" id="36148"/>
    <lineage>
        <taxon>Eukaryota</taxon>
        <taxon>Metazoa</taxon>
        <taxon>Ecdysozoa</taxon>
        <taxon>Arthropoda</taxon>
        <taxon>Hexapoda</taxon>
        <taxon>Insecta</taxon>
        <taxon>Pterygota</taxon>
        <taxon>Neoptera</taxon>
        <taxon>Paraneoptera</taxon>
        <taxon>Hemiptera</taxon>
        <taxon>Auchenorrhyncha</taxon>
        <taxon>Membracoidea</taxon>
        <taxon>Cicadellidae</taxon>
        <taxon>Cicadellinae</taxon>
        <taxon>Cicadellini</taxon>
        <taxon>Graphocephala</taxon>
    </lineage>
</organism>
<accession>A0A1B6LLN9</accession>
<feature type="compositionally biased region" description="Low complexity" evidence="1">
    <location>
        <begin position="715"/>
        <end position="724"/>
    </location>
</feature>
<feature type="region of interest" description="Disordered" evidence="1">
    <location>
        <begin position="548"/>
        <end position="731"/>
    </location>
</feature>
<feature type="compositionally biased region" description="Basic and acidic residues" evidence="1">
    <location>
        <begin position="655"/>
        <end position="671"/>
    </location>
</feature>
<feature type="compositionally biased region" description="Basic and acidic residues" evidence="1">
    <location>
        <begin position="115"/>
        <end position="131"/>
    </location>
</feature>